<accession>A0A937A7S6</accession>
<dbReference type="EMBL" id="JAERQJ010000012">
    <property type="protein sequence ID" value="MBL0685804.1"/>
    <property type="molecule type" value="Genomic_DNA"/>
</dbReference>
<name>A0A937A7S6_9FLAO</name>
<organism evidence="2 3">
    <name type="scientific">Aquimarina mytili</name>
    <dbReference type="NCBI Taxonomy" id="874423"/>
    <lineage>
        <taxon>Bacteria</taxon>
        <taxon>Pseudomonadati</taxon>
        <taxon>Bacteroidota</taxon>
        <taxon>Flavobacteriia</taxon>
        <taxon>Flavobacteriales</taxon>
        <taxon>Flavobacteriaceae</taxon>
        <taxon>Aquimarina</taxon>
    </lineage>
</organism>
<gene>
    <name evidence="2" type="ORF">JJQ60_19895</name>
</gene>
<reference evidence="2" key="1">
    <citation type="submission" date="2021-01" db="EMBL/GenBank/DDBJ databases">
        <authorList>
            <person name="Zhong Y.L."/>
        </authorList>
    </citation>
    <scope>NUCLEOTIDE SEQUENCE</scope>
    <source>
        <strain evidence="2">KCTC 23302</strain>
    </source>
</reference>
<sequence length="177" mass="20732">MIEIKTAKEANTEILALLGTITYVESHGHFIDNKMDLDEYIKDAFSVSKTRIDMNNQKNVFYIIYIDELPVGYAKLVLNSGHKNMTSKKSCKLERIYILQHFIPLKIGQQFLTFLEEIVSNQQLDMMWLSVYKENKRAIRFYQRNEYKEVGKSTFLVNGIGYENIVFEKKLIRKSTA</sequence>
<dbReference type="AlphaFoldDB" id="A0A937A7S6"/>
<feature type="domain" description="N-acetyltransferase" evidence="1">
    <location>
        <begin position="2"/>
        <end position="177"/>
    </location>
</feature>
<dbReference type="Proteomes" id="UP000651057">
    <property type="component" value="Unassembled WGS sequence"/>
</dbReference>
<dbReference type="PROSITE" id="PS51186">
    <property type="entry name" value="GNAT"/>
    <property type="match status" value="1"/>
</dbReference>
<dbReference type="InterPro" id="IPR016181">
    <property type="entry name" value="Acyl_CoA_acyltransferase"/>
</dbReference>
<dbReference type="SUPFAM" id="SSF55729">
    <property type="entry name" value="Acyl-CoA N-acyltransferases (Nat)"/>
    <property type="match status" value="1"/>
</dbReference>
<dbReference type="InterPro" id="IPR000182">
    <property type="entry name" value="GNAT_dom"/>
</dbReference>
<dbReference type="GO" id="GO:0016747">
    <property type="term" value="F:acyltransferase activity, transferring groups other than amino-acyl groups"/>
    <property type="evidence" value="ECO:0007669"/>
    <property type="project" value="InterPro"/>
</dbReference>
<evidence type="ECO:0000259" key="1">
    <source>
        <dbReference type="PROSITE" id="PS51186"/>
    </source>
</evidence>
<protein>
    <submittedName>
        <fullName evidence="2">GNAT family N-acetyltransferase</fullName>
    </submittedName>
</protein>
<proteinExistence type="predicted"/>
<dbReference type="Pfam" id="PF00583">
    <property type="entry name" value="Acetyltransf_1"/>
    <property type="match status" value="1"/>
</dbReference>
<keyword evidence="3" id="KW-1185">Reference proteome</keyword>
<dbReference type="RefSeq" id="WP_201924213.1">
    <property type="nucleotide sequence ID" value="NZ_BAABAX010000018.1"/>
</dbReference>
<comment type="caution">
    <text evidence="2">The sequence shown here is derived from an EMBL/GenBank/DDBJ whole genome shotgun (WGS) entry which is preliminary data.</text>
</comment>
<evidence type="ECO:0000313" key="3">
    <source>
        <dbReference type="Proteomes" id="UP000651057"/>
    </source>
</evidence>
<evidence type="ECO:0000313" key="2">
    <source>
        <dbReference type="EMBL" id="MBL0685804.1"/>
    </source>
</evidence>
<dbReference type="Gene3D" id="3.40.630.30">
    <property type="match status" value="1"/>
</dbReference>